<name>A0A0K2SGU2_LIMPI</name>
<dbReference type="RefSeq" id="WP_082725744.1">
    <property type="nucleotide sequence ID" value="NZ_AP014924.1"/>
</dbReference>
<dbReference type="STRING" id="1555112.LIP_0474"/>
<gene>
    <name evidence="2" type="ORF">LIP_0474</name>
</gene>
<proteinExistence type="predicted"/>
<evidence type="ECO:0000313" key="3">
    <source>
        <dbReference type="Proteomes" id="UP000065807"/>
    </source>
</evidence>
<dbReference type="KEGG" id="lpil:LIP_0474"/>
<evidence type="ECO:0008006" key="4">
    <source>
        <dbReference type="Google" id="ProtNLM"/>
    </source>
</evidence>
<dbReference type="InterPro" id="IPR025534">
    <property type="entry name" value="DUF4420"/>
</dbReference>
<evidence type="ECO:0000256" key="1">
    <source>
        <dbReference type="SAM" id="MobiDB-lite"/>
    </source>
</evidence>
<dbReference type="AlphaFoldDB" id="A0A0K2SGU2"/>
<keyword evidence="3" id="KW-1185">Reference proteome</keyword>
<dbReference type="OrthoDB" id="1838039at2"/>
<sequence>MTLVDLLRALVQRPTDHTYTIARIPCESEAYLGVDASGRPALFVPARGTHFRPALRTRSVALELSRDYRVIELGQEDGNARTVTLHALSCVTTDTKETDTFLHVLDGFLAEYGTRSDIDADLLTDFLGTLVSLFATTPGNDLAAERQGLWGELFVMHRVRGFQFWAPFWHKHSTDRFDFKEPRGRCCVEIKTGLGPRRVHRFSHHQLFPTSGEQIAIASVLVQEDPNGLTLARLICDARQSLRGTEAYITLERAVRRAGMDSPGERGPAYDVDAASTDLAWYWASEAPRFEMAEPPGVSGTQYRVDLDLAHRIDQTDLDAWLDTWSMGPGRTGAGDHAIRQPTPEPRDLARHSGTS</sequence>
<organism evidence="2 3">
    <name type="scientific">Limnochorda pilosa</name>
    <dbReference type="NCBI Taxonomy" id="1555112"/>
    <lineage>
        <taxon>Bacteria</taxon>
        <taxon>Bacillati</taxon>
        <taxon>Bacillota</taxon>
        <taxon>Limnochordia</taxon>
        <taxon>Limnochordales</taxon>
        <taxon>Limnochordaceae</taxon>
        <taxon>Limnochorda</taxon>
    </lineage>
</organism>
<dbReference type="Pfam" id="PF14390">
    <property type="entry name" value="DUF4420"/>
    <property type="match status" value="1"/>
</dbReference>
<reference evidence="3" key="2">
    <citation type="journal article" date="2016" name="Int. J. Syst. Evol. Microbiol.">
        <title>Complete genome sequence and cell structure of Limnochorda pilosa, a Gram-negative spore-former within the phylum Firmicutes.</title>
        <authorList>
            <person name="Watanabe M."/>
            <person name="Kojima H."/>
            <person name="Fukui M."/>
        </authorList>
    </citation>
    <scope>NUCLEOTIDE SEQUENCE [LARGE SCALE GENOMIC DNA]</scope>
    <source>
        <strain evidence="3">HC45</strain>
    </source>
</reference>
<feature type="region of interest" description="Disordered" evidence="1">
    <location>
        <begin position="332"/>
        <end position="356"/>
    </location>
</feature>
<evidence type="ECO:0000313" key="2">
    <source>
        <dbReference type="EMBL" id="BAS26331.1"/>
    </source>
</evidence>
<dbReference type="EMBL" id="AP014924">
    <property type="protein sequence ID" value="BAS26331.1"/>
    <property type="molecule type" value="Genomic_DNA"/>
</dbReference>
<dbReference type="Proteomes" id="UP000065807">
    <property type="component" value="Chromosome"/>
</dbReference>
<accession>A0A0K2SGU2</accession>
<feature type="compositionally biased region" description="Basic and acidic residues" evidence="1">
    <location>
        <begin position="345"/>
        <end position="356"/>
    </location>
</feature>
<protein>
    <recommendedName>
        <fullName evidence="4">PD-(D/E)XK motif protein</fullName>
    </recommendedName>
</protein>
<reference evidence="3" key="1">
    <citation type="submission" date="2015-07" db="EMBL/GenBank/DDBJ databases">
        <title>Complete genome sequence and phylogenetic analysis of Limnochorda pilosa.</title>
        <authorList>
            <person name="Watanabe M."/>
            <person name="Kojima H."/>
            <person name="Fukui M."/>
        </authorList>
    </citation>
    <scope>NUCLEOTIDE SEQUENCE [LARGE SCALE GENOMIC DNA]</scope>
    <source>
        <strain evidence="3">HC45</strain>
    </source>
</reference>